<proteinExistence type="predicted"/>
<evidence type="ECO:0000313" key="2">
    <source>
        <dbReference type="EMBL" id="QDW67022.1"/>
    </source>
</evidence>
<name>A0A518N522_9GAMM</name>
<dbReference type="AlphaFoldDB" id="A0A518N522"/>
<evidence type="ECO:0000256" key="1">
    <source>
        <dbReference type="SAM" id="SignalP"/>
    </source>
</evidence>
<feature type="signal peptide" evidence="1">
    <location>
        <begin position="1"/>
        <end position="23"/>
    </location>
</feature>
<dbReference type="OrthoDB" id="5193828at2"/>
<evidence type="ECO:0000313" key="3">
    <source>
        <dbReference type="Proteomes" id="UP000316584"/>
    </source>
</evidence>
<feature type="chain" id="PRO_5021834806" evidence="1">
    <location>
        <begin position="24"/>
        <end position="210"/>
    </location>
</feature>
<sequence length="210" mass="21581">MRAADSIASLALVLLLASVPACDAERTAEAGATAAADAIEAIEPATEPAAAAAAIPASGLARMDGYGNLRFGMSAAQARAAWNGNPLQPPAGGDDVMACHHLSPEGQATPAELAFMFEDDAFVRYSVESAELTAPGGGRVGMDEATLQGLYGDRLVPWPHKYVEGGKVLSSPEDDGAVPSRLIFELDADGLVTEWRVGLAPQVAYVEGCG</sequence>
<accession>A0A518N522</accession>
<reference evidence="2 3" key="1">
    <citation type="submission" date="2019-07" db="EMBL/GenBank/DDBJ databases">
        <title>Full genome sequence of Luteimonas sp. Gr-4.</title>
        <authorList>
            <person name="Im W.-T."/>
        </authorList>
    </citation>
    <scope>NUCLEOTIDE SEQUENCE [LARGE SCALE GENOMIC DNA]</scope>
    <source>
        <strain evidence="2 3">Gr-4</strain>
    </source>
</reference>
<protein>
    <submittedName>
        <fullName evidence="2">Lectin</fullName>
    </submittedName>
</protein>
<organism evidence="2 3">
    <name type="scientific">Luteimonas granuli</name>
    <dbReference type="NCBI Taxonomy" id="1176533"/>
    <lineage>
        <taxon>Bacteria</taxon>
        <taxon>Pseudomonadati</taxon>
        <taxon>Pseudomonadota</taxon>
        <taxon>Gammaproteobacteria</taxon>
        <taxon>Lysobacterales</taxon>
        <taxon>Lysobacteraceae</taxon>
        <taxon>Luteimonas</taxon>
    </lineage>
</organism>
<dbReference type="KEGG" id="lug:FPZ22_09065"/>
<dbReference type="EMBL" id="CP042218">
    <property type="protein sequence ID" value="QDW67022.1"/>
    <property type="molecule type" value="Genomic_DNA"/>
</dbReference>
<keyword evidence="3" id="KW-1185">Reference proteome</keyword>
<dbReference type="Proteomes" id="UP000316584">
    <property type="component" value="Chromosome"/>
</dbReference>
<keyword evidence="1" id="KW-0732">Signal</keyword>
<gene>
    <name evidence="2" type="ORF">FPZ22_09065</name>
</gene>